<feature type="chain" id="PRO_5046759200" description="Protein activator of alkane oxidation PraB" evidence="1">
    <location>
        <begin position="24"/>
        <end position="156"/>
    </location>
</feature>
<dbReference type="EMBL" id="CP071794">
    <property type="protein sequence ID" value="QTD57484.1"/>
    <property type="molecule type" value="Genomic_DNA"/>
</dbReference>
<keyword evidence="3" id="KW-1185">Reference proteome</keyword>
<protein>
    <recommendedName>
        <fullName evidence="4">Protein activator of alkane oxidation PraB</fullName>
    </recommendedName>
</protein>
<sequence length="156" mass="15754">MKKLSLICLGALASSLMVTPAMAQSVSPTNTNFTATGQASLNKAGLPTQNCTLTLTGNSGNGTSGTITGGTNTGLGLCPFITVDPSTFTIDSTVNPTTVSGTVARIRVLVSGIEVCNETNRPFTADTSGNINFNSTIAPNCSVVASLNTPDIVAVP</sequence>
<gene>
    <name evidence="2" type="ORF">J4G78_08155</name>
</gene>
<accession>A0ABX7T7A2</accession>
<dbReference type="Proteomes" id="UP000663923">
    <property type="component" value="Chromosome"/>
</dbReference>
<dbReference type="RefSeq" id="WP_207989985.1">
    <property type="nucleotide sequence ID" value="NZ_CP071794.1"/>
</dbReference>
<evidence type="ECO:0000256" key="1">
    <source>
        <dbReference type="SAM" id="SignalP"/>
    </source>
</evidence>
<name>A0ABX7T7A2_9SPHN</name>
<keyword evidence="1" id="KW-0732">Signal</keyword>
<evidence type="ECO:0000313" key="2">
    <source>
        <dbReference type="EMBL" id="QTD57484.1"/>
    </source>
</evidence>
<feature type="signal peptide" evidence="1">
    <location>
        <begin position="1"/>
        <end position="23"/>
    </location>
</feature>
<evidence type="ECO:0000313" key="3">
    <source>
        <dbReference type="Proteomes" id="UP000663923"/>
    </source>
</evidence>
<organism evidence="2 3">
    <name type="scientific">Parasphingorhabdus cellanae</name>
    <dbReference type="NCBI Taxonomy" id="2806553"/>
    <lineage>
        <taxon>Bacteria</taxon>
        <taxon>Pseudomonadati</taxon>
        <taxon>Pseudomonadota</taxon>
        <taxon>Alphaproteobacteria</taxon>
        <taxon>Sphingomonadales</taxon>
        <taxon>Sphingomonadaceae</taxon>
        <taxon>Parasphingorhabdus</taxon>
    </lineage>
</organism>
<proteinExistence type="predicted"/>
<evidence type="ECO:0008006" key="4">
    <source>
        <dbReference type="Google" id="ProtNLM"/>
    </source>
</evidence>
<reference evidence="2 3" key="1">
    <citation type="submission" date="2021-03" db="EMBL/GenBank/DDBJ databases">
        <title>Complete genome of Parasphingorhabdus_sp.JHSY0214.</title>
        <authorList>
            <person name="Yoo J.H."/>
            <person name="Bae J.W."/>
        </authorList>
    </citation>
    <scope>NUCLEOTIDE SEQUENCE [LARGE SCALE GENOMIC DNA]</scope>
    <source>
        <strain evidence="2 3">JHSY0214</strain>
    </source>
</reference>